<dbReference type="OrthoDB" id="447842at2759"/>
<reference evidence="8 9" key="1">
    <citation type="journal article" date="2013" name="Genome Biol.">
        <title>Draft genome of the mountain pine beetle, Dendroctonus ponderosae Hopkins, a major forest pest.</title>
        <authorList>
            <person name="Keeling C.I."/>
            <person name="Yuen M.M."/>
            <person name="Liao N.Y."/>
            <person name="Docking T.R."/>
            <person name="Chan S.K."/>
            <person name="Taylor G.A."/>
            <person name="Palmquist D.L."/>
            <person name="Jackman S.D."/>
            <person name="Nguyen A."/>
            <person name="Li M."/>
            <person name="Henderson H."/>
            <person name="Janes J.K."/>
            <person name="Zhao Y."/>
            <person name="Pandoh P."/>
            <person name="Moore R."/>
            <person name="Sperling F.A."/>
            <person name="Huber D.P."/>
            <person name="Birol I."/>
            <person name="Jones S.J."/>
            <person name="Bohlmann J."/>
        </authorList>
    </citation>
    <scope>NUCLEOTIDE SEQUENCE</scope>
</reference>
<dbReference type="PANTHER" id="PTHR13994:SF13">
    <property type="entry name" value="FI03680P"/>
    <property type="match status" value="1"/>
</dbReference>
<keyword evidence="8" id="KW-1185">Reference proteome</keyword>
<dbReference type="GO" id="GO:0046872">
    <property type="term" value="F:metal ion binding"/>
    <property type="evidence" value="ECO:0007669"/>
    <property type="project" value="UniProtKB-KW"/>
</dbReference>
<evidence type="ECO:0000313" key="8">
    <source>
        <dbReference type="Proteomes" id="UP000019118"/>
    </source>
</evidence>
<dbReference type="PANTHER" id="PTHR13994">
    <property type="entry name" value="NUDIX HYDROLASE RELATED"/>
    <property type="match status" value="1"/>
</dbReference>
<evidence type="ECO:0000256" key="2">
    <source>
        <dbReference type="ARBA" id="ARBA00022723"/>
    </source>
</evidence>
<dbReference type="FunFam" id="3.90.79.10:FF:000015">
    <property type="entry name" value="Nudix hydrolase 8"/>
    <property type="match status" value="1"/>
</dbReference>
<dbReference type="InterPro" id="IPR020476">
    <property type="entry name" value="Nudix_hydrolase"/>
</dbReference>
<dbReference type="PRINTS" id="PR00502">
    <property type="entry name" value="NUDIXFAMILY"/>
</dbReference>
<name>U4UAU5_DENPD</name>
<dbReference type="GO" id="GO:0051287">
    <property type="term" value="F:NAD binding"/>
    <property type="evidence" value="ECO:0007669"/>
    <property type="project" value="TreeGrafter"/>
</dbReference>
<feature type="domain" description="Nudix hydrolase" evidence="5">
    <location>
        <begin position="158"/>
        <end position="288"/>
    </location>
</feature>
<dbReference type="AlphaFoldDB" id="U4UAU5"/>
<dbReference type="InterPro" id="IPR000086">
    <property type="entry name" value="NUDIX_hydrolase_dom"/>
</dbReference>
<evidence type="ECO:0000313" key="6">
    <source>
        <dbReference type="EMBL" id="ERL91034.1"/>
    </source>
</evidence>
<keyword evidence="2" id="KW-0479">Metal-binding</keyword>
<dbReference type="EMBL" id="KB632267">
    <property type="protein sequence ID" value="ERL91034.1"/>
    <property type="molecule type" value="Genomic_DNA"/>
</dbReference>
<dbReference type="KEGG" id="dpa:109538266"/>
<sequence length="340" mass="39196">MLFKVSLLLVGDGKLCHSFLLRKFVSLIVTQGFSHFQDHRHKTVIAKYFCQPALTMATNPSNIGLFQGKPDRFEGITVFSDLEPCNVEDFPDKLKNSLNTWRTDKKRGVWFKVHLDQCEWVPILIKNGFKYHHAKEDYVMLYIWLPTNESDNVPNYAHTLVGVGAVVVNDADQVLVVKEKYFYKVPMWKLPGGYVEPGENLVDAAIREVLEETNIQTEFESVLTFRQGQSGMFGCSDLYFVVNLKALSQDIQKCTREIADCQWMDIKEYLNHPQVHELNRFFVSKLMHHRKHNLKIDCHHGLHQLLQKPFTVYSVFKTDDVDDSDKIPFTFISGASSKSS</sequence>
<evidence type="ECO:0000256" key="4">
    <source>
        <dbReference type="RuleBase" id="RU003476"/>
    </source>
</evidence>
<dbReference type="GO" id="GO:0047631">
    <property type="term" value="F:ADP-ribose diphosphatase activity"/>
    <property type="evidence" value="ECO:0007669"/>
    <property type="project" value="TreeGrafter"/>
</dbReference>
<dbReference type="CDD" id="cd04670">
    <property type="entry name" value="NUDIX_ASFGF2_Nudt6"/>
    <property type="match status" value="1"/>
</dbReference>
<dbReference type="Gene3D" id="3.90.79.10">
    <property type="entry name" value="Nucleoside Triphosphate Pyrophosphohydrolase"/>
    <property type="match status" value="1"/>
</dbReference>
<dbReference type="Gene3D" id="3.40.630.30">
    <property type="match status" value="1"/>
</dbReference>
<dbReference type="FunFam" id="3.40.630.30:FF:000016">
    <property type="entry name" value="nudix hydrolase 2"/>
    <property type="match status" value="1"/>
</dbReference>
<evidence type="ECO:0000256" key="3">
    <source>
        <dbReference type="ARBA" id="ARBA00022801"/>
    </source>
</evidence>
<dbReference type="SUPFAM" id="SSF55811">
    <property type="entry name" value="Nudix"/>
    <property type="match status" value="1"/>
</dbReference>
<evidence type="ECO:0000313" key="9">
    <source>
        <dbReference type="Proteomes" id="UP000030742"/>
    </source>
</evidence>
<proteinExistence type="inferred from homology"/>
<dbReference type="Proteomes" id="UP000030742">
    <property type="component" value="Unassembled WGS sequence"/>
</dbReference>
<dbReference type="STRING" id="77166.U4UAU5"/>
<evidence type="ECO:0000256" key="1">
    <source>
        <dbReference type="ARBA" id="ARBA00005582"/>
    </source>
</evidence>
<keyword evidence="3 4" id="KW-0378">Hydrolase</keyword>
<reference evidence="7" key="2">
    <citation type="submission" date="2024-08" db="UniProtKB">
        <authorList>
            <consortium name="EnsemblMetazoa"/>
        </authorList>
    </citation>
    <scope>IDENTIFICATION</scope>
</reference>
<dbReference type="Pfam" id="PF00293">
    <property type="entry name" value="NUDIX"/>
    <property type="match status" value="1"/>
</dbReference>
<evidence type="ECO:0000259" key="5">
    <source>
        <dbReference type="PROSITE" id="PS51462"/>
    </source>
</evidence>
<comment type="similarity">
    <text evidence="1 4">Belongs to the Nudix hydrolase family.</text>
</comment>
<dbReference type="InterPro" id="IPR040618">
    <property type="entry name" value="Pre-Nudix"/>
</dbReference>
<dbReference type="PRINTS" id="PR01356">
    <property type="entry name" value="GFGPROTEIN"/>
</dbReference>
<dbReference type="Pfam" id="PF18290">
    <property type="entry name" value="Nudix_hydro"/>
    <property type="match status" value="1"/>
</dbReference>
<gene>
    <name evidence="7" type="primary">109538266</name>
    <name evidence="6" type="ORF">D910_08376</name>
</gene>
<dbReference type="InterPro" id="IPR020084">
    <property type="entry name" value="NUDIX_hydrolase_CS"/>
</dbReference>
<dbReference type="Proteomes" id="UP000019118">
    <property type="component" value="Unassembled WGS sequence"/>
</dbReference>
<evidence type="ECO:0000313" key="7">
    <source>
        <dbReference type="EnsemblMetazoa" id="XP_019760984.1"/>
    </source>
</evidence>
<dbReference type="EnsemblMetazoa" id="XM_019905425.1">
    <property type="protein sequence ID" value="XP_019760984.1"/>
    <property type="gene ID" value="LOC109538266"/>
</dbReference>
<dbReference type="PROSITE" id="PS51462">
    <property type="entry name" value="NUDIX"/>
    <property type="match status" value="1"/>
</dbReference>
<protein>
    <recommendedName>
        <fullName evidence="5">Nudix hydrolase domain-containing protein</fullName>
    </recommendedName>
</protein>
<dbReference type="GO" id="GO:0035529">
    <property type="term" value="F:NADH pyrophosphatase activity"/>
    <property type="evidence" value="ECO:0007669"/>
    <property type="project" value="TreeGrafter"/>
</dbReference>
<dbReference type="InterPro" id="IPR003293">
    <property type="entry name" value="Nudix_hydrolase6-like"/>
</dbReference>
<accession>U4UAU5</accession>
<dbReference type="PROSITE" id="PS00893">
    <property type="entry name" value="NUDIX_BOX"/>
    <property type="match status" value="1"/>
</dbReference>
<dbReference type="InterPro" id="IPR015797">
    <property type="entry name" value="NUDIX_hydrolase-like_dom_sf"/>
</dbReference>
<organism evidence="6 9">
    <name type="scientific">Dendroctonus ponderosae</name>
    <name type="common">Mountain pine beetle</name>
    <dbReference type="NCBI Taxonomy" id="77166"/>
    <lineage>
        <taxon>Eukaryota</taxon>
        <taxon>Metazoa</taxon>
        <taxon>Ecdysozoa</taxon>
        <taxon>Arthropoda</taxon>
        <taxon>Hexapoda</taxon>
        <taxon>Insecta</taxon>
        <taxon>Pterygota</taxon>
        <taxon>Neoptera</taxon>
        <taxon>Endopterygota</taxon>
        <taxon>Coleoptera</taxon>
        <taxon>Polyphaga</taxon>
        <taxon>Cucujiformia</taxon>
        <taxon>Curculionidae</taxon>
        <taxon>Scolytinae</taxon>
        <taxon>Dendroctonus</taxon>
    </lineage>
</organism>